<dbReference type="AlphaFoldDB" id="A0A401TN63"/>
<feature type="region of interest" description="Disordered" evidence="1">
    <location>
        <begin position="1"/>
        <end position="35"/>
    </location>
</feature>
<keyword evidence="3" id="KW-1185">Reference proteome</keyword>
<evidence type="ECO:0000256" key="1">
    <source>
        <dbReference type="SAM" id="MobiDB-lite"/>
    </source>
</evidence>
<accession>A0A401TN63</accession>
<evidence type="ECO:0000313" key="3">
    <source>
        <dbReference type="Proteomes" id="UP000287033"/>
    </source>
</evidence>
<comment type="caution">
    <text evidence="2">The sequence shown here is derived from an EMBL/GenBank/DDBJ whole genome shotgun (WGS) entry which is preliminary data.</text>
</comment>
<protein>
    <submittedName>
        <fullName evidence="2">Uncharacterized protein</fullName>
    </submittedName>
</protein>
<proteinExistence type="predicted"/>
<name>A0A401TN63_CHIPU</name>
<sequence>MLAGLLDPRESQNERPSSWMDRGNHRRRIGRLARRDVHEDRNRHLHEYHPRHRRRRAGELAVGSAWRIARRRMDQLSDRRLHRRRHHHLCVARDPRRNLALDPKGSRPDIRQ</sequence>
<dbReference type="Proteomes" id="UP000287033">
    <property type="component" value="Unassembled WGS sequence"/>
</dbReference>
<dbReference type="EMBL" id="BEZZ01126917">
    <property type="protein sequence ID" value="GCC44107.1"/>
    <property type="molecule type" value="Genomic_DNA"/>
</dbReference>
<evidence type="ECO:0000313" key="2">
    <source>
        <dbReference type="EMBL" id="GCC44107.1"/>
    </source>
</evidence>
<gene>
    <name evidence="2" type="ORF">chiPu_0028243</name>
</gene>
<reference evidence="2 3" key="1">
    <citation type="journal article" date="2018" name="Nat. Ecol. Evol.">
        <title>Shark genomes provide insights into elasmobranch evolution and the origin of vertebrates.</title>
        <authorList>
            <person name="Hara Y"/>
            <person name="Yamaguchi K"/>
            <person name="Onimaru K"/>
            <person name="Kadota M"/>
            <person name="Koyanagi M"/>
            <person name="Keeley SD"/>
            <person name="Tatsumi K"/>
            <person name="Tanaka K"/>
            <person name="Motone F"/>
            <person name="Kageyama Y"/>
            <person name="Nozu R"/>
            <person name="Adachi N"/>
            <person name="Nishimura O"/>
            <person name="Nakagawa R"/>
            <person name="Tanegashima C"/>
            <person name="Kiyatake I"/>
            <person name="Matsumoto R"/>
            <person name="Murakumo K"/>
            <person name="Nishida K"/>
            <person name="Terakita A"/>
            <person name="Kuratani S"/>
            <person name="Sato K"/>
            <person name="Hyodo S Kuraku.S."/>
        </authorList>
    </citation>
    <scope>NUCLEOTIDE SEQUENCE [LARGE SCALE GENOMIC DNA]</scope>
</reference>
<organism evidence="2 3">
    <name type="scientific">Chiloscyllium punctatum</name>
    <name type="common">Brownbanded bambooshark</name>
    <name type="synonym">Hemiscyllium punctatum</name>
    <dbReference type="NCBI Taxonomy" id="137246"/>
    <lineage>
        <taxon>Eukaryota</taxon>
        <taxon>Metazoa</taxon>
        <taxon>Chordata</taxon>
        <taxon>Craniata</taxon>
        <taxon>Vertebrata</taxon>
        <taxon>Chondrichthyes</taxon>
        <taxon>Elasmobranchii</taxon>
        <taxon>Galeomorphii</taxon>
        <taxon>Galeoidea</taxon>
        <taxon>Orectolobiformes</taxon>
        <taxon>Hemiscylliidae</taxon>
        <taxon>Chiloscyllium</taxon>
    </lineage>
</organism>